<comment type="function">
    <text evidence="11">Glucanases play a role in cell expansion during growth, in cell-cell fusion during mating, and in spore release during sporulation. This enzyme may be involved in beta-glucan degradation. Active on laminarin and lichenan.</text>
</comment>
<keyword evidence="10" id="KW-0624">Polysaccharide degradation</keyword>
<evidence type="ECO:0000256" key="1">
    <source>
        <dbReference type="ARBA" id="ARBA00000382"/>
    </source>
</evidence>
<dbReference type="InterPro" id="IPR000772">
    <property type="entry name" value="Ricin_B_lectin"/>
</dbReference>
<gene>
    <name evidence="15" type="ORF">As57867_022105</name>
</gene>
<reference evidence="15" key="1">
    <citation type="submission" date="2019-06" db="EMBL/GenBank/DDBJ databases">
        <title>Genomics analysis of Aphanomyces spp. identifies a new class of oomycete effector associated with host adaptation.</title>
        <authorList>
            <person name="Gaulin E."/>
        </authorList>
    </citation>
    <scope>NUCLEOTIDE SEQUENCE</scope>
    <source>
        <strain evidence="15">CBS 578.67</strain>
    </source>
</reference>
<keyword evidence="9" id="KW-0961">Cell wall biogenesis/degradation</keyword>
<evidence type="ECO:0000256" key="2">
    <source>
        <dbReference type="ARBA" id="ARBA00004236"/>
    </source>
</evidence>
<dbReference type="InterPro" id="IPR035992">
    <property type="entry name" value="Ricin_B-like_lectins"/>
</dbReference>
<dbReference type="GO" id="GO:0071555">
    <property type="term" value="P:cell wall organization"/>
    <property type="evidence" value="ECO:0007669"/>
    <property type="project" value="UniProtKB-KW"/>
</dbReference>
<dbReference type="InterPro" id="IPR050732">
    <property type="entry name" value="Beta-glucan_modifiers"/>
</dbReference>
<protein>
    <recommendedName>
        <fullName evidence="3">glucan endo-1,3-beta-D-glucosidase</fullName>
        <ecNumber evidence="3">3.2.1.39</ecNumber>
    </recommendedName>
    <alternativeName>
        <fullName evidence="13">Endo-1,3-beta-glucanase btgC</fullName>
    </alternativeName>
    <alternativeName>
        <fullName evidence="12">Laminarinase btgC</fullName>
    </alternativeName>
</protein>
<keyword evidence="7" id="KW-0325">Glycoprotein</keyword>
<dbReference type="InterPro" id="IPR017853">
    <property type="entry name" value="GH"/>
</dbReference>
<evidence type="ECO:0000256" key="9">
    <source>
        <dbReference type="ARBA" id="ARBA00023316"/>
    </source>
</evidence>
<dbReference type="PROSITE" id="PS50231">
    <property type="entry name" value="RICIN_B_LECTIN"/>
    <property type="match status" value="1"/>
</dbReference>
<accession>A0A6A4XSR4</accession>
<feature type="domain" description="Ricin B lectin" evidence="14">
    <location>
        <begin position="212"/>
        <end position="339"/>
    </location>
</feature>
<evidence type="ECO:0000256" key="11">
    <source>
        <dbReference type="ARBA" id="ARBA00037649"/>
    </source>
</evidence>
<evidence type="ECO:0000256" key="3">
    <source>
        <dbReference type="ARBA" id="ARBA00012780"/>
    </source>
</evidence>
<sequence>DQDMQAVVDGARAHPDVVKAVFVGNEELLTGKWDQDFVIGHVRRMKQMLRDAGLGYIKVGAVQTDGSWFGGWDLAQECDIMGVNIHPYFGGSPDKPMDDLVARWDGVYSWYGDKLVLTEIGWPTEGTPLNGHVPSMETAKQLYADVAAWAAAGNGGEAPAYFMYNDNPTKDEDFERAFGLAWANGEWKWDFSSVDPEPPSDDNEPPADDIGNVVFVNGPNDYVLAAAGDRSVEFHPRHGDDWKDDESSKWTIRGALLVTRDGDSDLCLDAPDAQDGGYVHLWPCDENNDNQKWQYDGSVPTLRHAVHEGFCLDMNEPTGGSPVLYSCGDDFPLQKLEWWQA</sequence>
<proteinExistence type="predicted"/>
<evidence type="ECO:0000256" key="10">
    <source>
        <dbReference type="ARBA" id="ARBA00023326"/>
    </source>
</evidence>
<dbReference type="PANTHER" id="PTHR16631:SF17">
    <property type="entry name" value="GLUCAN ENDO-1,3-BETA-GLUCOSIDASE BTGC"/>
    <property type="match status" value="1"/>
</dbReference>
<dbReference type="GO" id="GO:0005886">
    <property type="term" value="C:plasma membrane"/>
    <property type="evidence" value="ECO:0007669"/>
    <property type="project" value="UniProtKB-SubCell"/>
</dbReference>
<comment type="catalytic activity">
    <reaction evidence="1">
        <text>Hydrolysis of (1-&gt;3)-beta-D-glucosidic linkages in (1-&gt;3)-beta-D-glucans.</text>
        <dbReference type="EC" id="3.2.1.39"/>
    </reaction>
</comment>
<keyword evidence="4" id="KW-1003">Cell membrane</keyword>
<dbReference type="EC" id="3.2.1.39" evidence="3"/>
<dbReference type="PANTHER" id="PTHR16631">
    <property type="entry name" value="GLUCAN 1,3-BETA-GLUCOSIDASE"/>
    <property type="match status" value="1"/>
</dbReference>
<evidence type="ECO:0000256" key="5">
    <source>
        <dbReference type="ARBA" id="ARBA00022801"/>
    </source>
</evidence>
<dbReference type="SUPFAM" id="SSF51445">
    <property type="entry name" value="(Trans)glycosidases"/>
    <property type="match status" value="1"/>
</dbReference>
<comment type="subcellular location">
    <subcellularLocation>
        <location evidence="2">Cell membrane</location>
    </subcellularLocation>
</comment>
<feature type="non-terminal residue" evidence="15">
    <location>
        <position position="1"/>
    </location>
</feature>
<dbReference type="CDD" id="cd00161">
    <property type="entry name" value="beta-trefoil_Ricin-like"/>
    <property type="match status" value="1"/>
</dbReference>
<keyword evidence="5" id="KW-0378">Hydrolase</keyword>
<dbReference type="AlphaFoldDB" id="A0A6A4XSR4"/>
<evidence type="ECO:0000256" key="12">
    <source>
        <dbReference type="ARBA" id="ARBA00042373"/>
    </source>
</evidence>
<evidence type="ECO:0000256" key="7">
    <source>
        <dbReference type="ARBA" id="ARBA00023180"/>
    </source>
</evidence>
<dbReference type="GO" id="GO:0000272">
    <property type="term" value="P:polysaccharide catabolic process"/>
    <property type="evidence" value="ECO:0007669"/>
    <property type="project" value="UniProtKB-KW"/>
</dbReference>
<dbReference type="OrthoDB" id="77201at2759"/>
<organism evidence="15">
    <name type="scientific">Aphanomyces stellatus</name>
    <dbReference type="NCBI Taxonomy" id="120398"/>
    <lineage>
        <taxon>Eukaryota</taxon>
        <taxon>Sar</taxon>
        <taxon>Stramenopiles</taxon>
        <taxon>Oomycota</taxon>
        <taxon>Saprolegniomycetes</taxon>
        <taxon>Saprolegniales</taxon>
        <taxon>Verrucalvaceae</taxon>
        <taxon>Aphanomyces</taxon>
    </lineage>
</organism>
<dbReference type="GO" id="GO:0042973">
    <property type="term" value="F:glucan endo-1,3-beta-D-glucosidase activity"/>
    <property type="evidence" value="ECO:0007669"/>
    <property type="project" value="UniProtKB-EC"/>
</dbReference>
<dbReference type="Gene3D" id="3.20.20.80">
    <property type="entry name" value="Glycosidases"/>
    <property type="match status" value="1"/>
</dbReference>
<evidence type="ECO:0000259" key="14">
    <source>
        <dbReference type="SMART" id="SM00458"/>
    </source>
</evidence>
<evidence type="ECO:0000313" key="15">
    <source>
        <dbReference type="EMBL" id="KAF0686020.1"/>
    </source>
</evidence>
<dbReference type="SUPFAM" id="SSF50370">
    <property type="entry name" value="Ricin B-like lectins"/>
    <property type="match status" value="1"/>
</dbReference>
<evidence type="ECO:0000256" key="8">
    <source>
        <dbReference type="ARBA" id="ARBA00023277"/>
    </source>
</evidence>
<dbReference type="Gene3D" id="2.80.10.50">
    <property type="match status" value="1"/>
</dbReference>
<evidence type="ECO:0000256" key="13">
    <source>
        <dbReference type="ARBA" id="ARBA00043078"/>
    </source>
</evidence>
<dbReference type="SMART" id="SM00458">
    <property type="entry name" value="RICIN"/>
    <property type="match status" value="1"/>
</dbReference>
<dbReference type="EMBL" id="VJMH01007019">
    <property type="protein sequence ID" value="KAF0686020.1"/>
    <property type="molecule type" value="Genomic_DNA"/>
</dbReference>
<name>A0A6A4XSR4_9STRA</name>
<evidence type="ECO:0000256" key="6">
    <source>
        <dbReference type="ARBA" id="ARBA00023136"/>
    </source>
</evidence>
<comment type="caution">
    <text evidence="15">The sequence shown here is derived from an EMBL/GenBank/DDBJ whole genome shotgun (WGS) entry which is preliminary data.</text>
</comment>
<keyword evidence="6" id="KW-0472">Membrane</keyword>
<dbReference type="Pfam" id="PF00652">
    <property type="entry name" value="Ricin_B_lectin"/>
    <property type="match status" value="1"/>
</dbReference>
<keyword evidence="8" id="KW-0119">Carbohydrate metabolism</keyword>
<evidence type="ECO:0000256" key="4">
    <source>
        <dbReference type="ARBA" id="ARBA00022475"/>
    </source>
</evidence>